<evidence type="ECO:0000313" key="3">
    <source>
        <dbReference type="EMBL" id="CCX31004.1"/>
    </source>
</evidence>
<dbReference type="AlphaFoldDB" id="U4LFW4"/>
<evidence type="ECO:0000313" key="4">
    <source>
        <dbReference type="Proteomes" id="UP000018144"/>
    </source>
</evidence>
<keyword evidence="4" id="KW-1185">Reference proteome</keyword>
<gene>
    <name evidence="3" type="ORF">PCON_09680</name>
</gene>
<feature type="transmembrane region" description="Helical" evidence="2">
    <location>
        <begin position="278"/>
        <end position="299"/>
    </location>
</feature>
<dbReference type="Proteomes" id="UP000018144">
    <property type="component" value="Unassembled WGS sequence"/>
</dbReference>
<feature type="region of interest" description="Disordered" evidence="1">
    <location>
        <begin position="1"/>
        <end position="56"/>
    </location>
</feature>
<organism evidence="3 4">
    <name type="scientific">Pyronema omphalodes (strain CBS 100304)</name>
    <name type="common">Pyronema confluens</name>
    <dbReference type="NCBI Taxonomy" id="1076935"/>
    <lineage>
        <taxon>Eukaryota</taxon>
        <taxon>Fungi</taxon>
        <taxon>Dikarya</taxon>
        <taxon>Ascomycota</taxon>
        <taxon>Pezizomycotina</taxon>
        <taxon>Pezizomycetes</taxon>
        <taxon>Pezizales</taxon>
        <taxon>Pyronemataceae</taxon>
        <taxon>Pyronema</taxon>
    </lineage>
</organism>
<evidence type="ECO:0000256" key="2">
    <source>
        <dbReference type="SAM" id="Phobius"/>
    </source>
</evidence>
<accession>U4LFW4</accession>
<evidence type="ECO:0000256" key="1">
    <source>
        <dbReference type="SAM" id="MobiDB-lite"/>
    </source>
</evidence>
<keyword evidence="2" id="KW-1133">Transmembrane helix</keyword>
<feature type="compositionally biased region" description="Low complexity" evidence="1">
    <location>
        <begin position="135"/>
        <end position="153"/>
    </location>
</feature>
<sequence length="402" mass="46353">MGKPDDTKPLLSFDGPSRLEPYTDEEPGPSSKPAPAPKYTDYEPNSSYVVDDELPRDDRELPEYTEFLDPNNQGEQPPPFTKYAPSKHLITNGKTVSHDAHLNTDVEALYQWLVDETGVPPRPMLFIEGTHQVRNRNGSHNNNSSSNASSSTSSQTDFAIYFDLSSFLQDGTRLEAAPFDAKRRRGTVLTHAAEPGDIEAPKSVRDWCADYIHSSSYLKEFLFRKRVVGINEQVLRTHIEAIVRSTNYRGRLDIQFPVMNRSVVLAPDNWVCRIRYGWYRWIFYLTMLWIVIWPVLWFCTLKWEVVEATFEAKQGEERAWVDRWGWVLGKVVRQRRQGGVQSALKPEHLRWIETHEMDQEQRRQEQRLARGQGSGWWGAGFLNALRDMGEGMGEAAWGMDEW</sequence>
<dbReference type="PANTHER" id="PTHR37848">
    <property type="entry name" value="EXPRESSED PROTEIN"/>
    <property type="match status" value="1"/>
</dbReference>
<keyword evidence="2" id="KW-0472">Membrane</keyword>
<keyword evidence="2" id="KW-0812">Transmembrane</keyword>
<dbReference type="eggNOG" id="ENOG502S4VJ">
    <property type="taxonomic scope" value="Eukaryota"/>
</dbReference>
<reference evidence="3 4" key="1">
    <citation type="journal article" date="2013" name="PLoS Genet.">
        <title>The genome and development-dependent transcriptomes of Pyronema confluens: a window into fungal evolution.</title>
        <authorList>
            <person name="Traeger S."/>
            <person name="Altegoer F."/>
            <person name="Freitag M."/>
            <person name="Gabaldon T."/>
            <person name="Kempken F."/>
            <person name="Kumar A."/>
            <person name="Marcet-Houben M."/>
            <person name="Poggeler S."/>
            <person name="Stajich J.E."/>
            <person name="Nowrousian M."/>
        </authorList>
    </citation>
    <scope>NUCLEOTIDE SEQUENCE [LARGE SCALE GENOMIC DNA]</scope>
    <source>
        <strain evidence="4">CBS 100304</strain>
        <tissue evidence="3">Vegetative mycelium</tissue>
    </source>
</reference>
<protein>
    <submittedName>
        <fullName evidence="3">Uncharacterized protein</fullName>
    </submittedName>
</protein>
<name>U4LFW4_PYROM</name>
<dbReference type="EMBL" id="HF935505">
    <property type="protein sequence ID" value="CCX31004.1"/>
    <property type="molecule type" value="Genomic_DNA"/>
</dbReference>
<dbReference type="PANTHER" id="PTHR37848:SF1">
    <property type="entry name" value="SUN DOMAIN-CONTAINING PROTEIN"/>
    <property type="match status" value="1"/>
</dbReference>
<feature type="region of interest" description="Disordered" evidence="1">
    <location>
        <begin position="134"/>
        <end position="153"/>
    </location>
</feature>
<proteinExistence type="predicted"/>
<dbReference type="OMA" id="LWIFSWP"/>
<dbReference type="OrthoDB" id="203796at2759"/>